<evidence type="ECO:0000256" key="3">
    <source>
        <dbReference type="ARBA" id="ARBA00009587"/>
    </source>
</evidence>
<dbReference type="InterPro" id="IPR045034">
    <property type="entry name" value="O-acyltransferase_WSD1-like"/>
</dbReference>
<evidence type="ECO:0000313" key="14">
    <source>
        <dbReference type="EMBL" id="MBB5273561.1"/>
    </source>
</evidence>
<dbReference type="PANTHER" id="PTHR31650">
    <property type="entry name" value="O-ACYLTRANSFERASE (WSD1-LIKE) FAMILY PROTEIN"/>
    <property type="match status" value="1"/>
</dbReference>
<dbReference type="Pfam" id="PF03007">
    <property type="entry name" value="WS_DGAT_cat"/>
    <property type="match status" value="1"/>
</dbReference>
<feature type="compositionally biased region" description="Low complexity" evidence="11">
    <location>
        <begin position="496"/>
        <end position="506"/>
    </location>
</feature>
<dbReference type="InterPro" id="IPR004255">
    <property type="entry name" value="O-acyltransferase_WSD1_N"/>
</dbReference>
<dbReference type="AlphaFoldDB" id="A0A7W8HLF9"/>
<dbReference type="SUPFAM" id="SSF52777">
    <property type="entry name" value="CoA-dependent acyltransferases"/>
    <property type="match status" value="1"/>
</dbReference>
<dbReference type="Pfam" id="PF06974">
    <property type="entry name" value="WS_DGAT_C"/>
    <property type="match status" value="1"/>
</dbReference>
<dbReference type="GO" id="GO:0004144">
    <property type="term" value="F:diacylglycerol O-acyltransferase activity"/>
    <property type="evidence" value="ECO:0007669"/>
    <property type="project" value="UniProtKB-EC"/>
</dbReference>
<dbReference type="GO" id="GO:0001666">
    <property type="term" value="P:response to hypoxia"/>
    <property type="evidence" value="ECO:0007669"/>
    <property type="project" value="TreeGrafter"/>
</dbReference>
<keyword evidence="15" id="KW-1185">Reference proteome</keyword>
<feature type="domain" description="O-acyltransferase WSD1 C-terminal" evidence="13">
    <location>
        <begin position="317"/>
        <end position="464"/>
    </location>
</feature>
<evidence type="ECO:0000313" key="15">
    <source>
        <dbReference type="Proteomes" id="UP000532440"/>
    </source>
</evidence>
<dbReference type="GO" id="GO:0051701">
    <property type="term" value="P:biological process involved in interaction with host"/>
    <property type="evidence" value="ECO:0007669"/>
    <property type="project" value="TreeGrafter"/>
</dbReference>
<evidence type="ECO:0000256" key="4">
    <source>
        <dbReference type="ARBA" id="ARBA00013244"/>
    </source>
</evidence>
<gene>
    <name evidence="14" type="ORF">HNQ70_003591</name>
</gene>
<dbReference type="EMBL" id="JACHGB010000007">
    <property type="protein sequence ID" value="MBB5273561.1"/>
    <property type="molecule type" value="Genomic_DNA"/>
</dbReference>
<evidence type="ECO:0000256" key="9">
    <source>
        <dbReference type="ARBA" id="ARBA00023315"/>
    </source>
</evidence>
<evidence type="ECO:0000256" key="7">
    <source>
        <dbReference type="ARBA" id="ARBA00022798"/>
    </source>
</evidence>
<comment type="similarity">
    <text evidence="3">Belongs to the long-chain O-acyltransferase family.</text>
</comment>
<feature type="compositionally biased region" description="Basic residues" evidence="11">
    <location>
        <begin position="527"/>
        <end position="536"/>
    </location>
</feature>
<accession>A0A7W8HLF9</accession>
<evidence type="ECO:0000256" key="8">
    <source>
        <dbReference type="ARBA" id="ARBA00023098"/>
    </source>
</evidence>
<evidence type="ECO:0000256" key="1">
    <source>
        <dbReference type="ARBA" id="ARBA00004771"/>
    </source>
</evidence>
<feature type="domain" description="O-acyltransferase WSD1-like N-terminal" evidence="12">
    <location>
        <begin position="4"/>
        <end position="263"/>
    </location>
</feature>
<dbReference type="NCBIfam" id="TIGR02946">
    <property type="entry name" value="acyl_WS_DGAT"/>
    <property type="match status" value="1"/>
</dbReference>
<dbReference type="InterPro" id="IPR014292">
    <property type="entry name" value="Acyl_transf_WS/DGAT"/>
</dbReference>
<evidence type="ECO:0000256" key="11">
    <source>
        <dbReference type="SAM" id="MobiDB-lite"/>
    </source>
</evidence>
<dbReference type="InterPro" id="IPR009721">
    <property type="entry name" value="O-acyltransferase_WSD1_C"/>
</dbReference>
<organism evidence="14 15">
    <name type="scientific">Quisquiliibacterium transsilvanicum</name>
    <dbReference type="NCBI Taxonomy" id="1549638"/>
    <lineage>
        <taxon>Bacteria</taxon>
        <taxon>Pseudomonadati</taxon>
        <taxon>Pseudomonadota</taxon>
        <taxon>Betaproteobacteria</taxon>
        <taxon>Burkholderiales</taxon>
        <taxon>Burkholderiaceae</taxon>
        <taxon>Quisquiliibacterium</taxon>
    </lineage>
</organism>
<keyword evidence="6 14" id="KW-0808">Transferase</keyword>
<comment type="catalytic activity">
    <reaction evidence="10">
        <text>an acyl-CoA + a 1,2-diacyl-sn-glycerol = a triacyl-sn-glycerol + CoA</text>
        <dbReference type="Rhea" id="RHEA:10868"/>
        <dbReference type="ChEBI" id="CHEBI:17815"/>
        <dbReference type="ChEBI" id="CHEBI:57287"/>
        <dbReference type="ChEBI" id="CHEBI:58342"/>
        <dbReference type="ChEBI" id="CHEBI:64615"/>
        <dbReference type="EC" id="2.3.1.20"/>
    </reaction>
</comment>
<evidence type="ECO:0000256" key="6">
    <source>
        <dbReference type="ARBA" id="ARBA00022679"/>
    </source>
</evidence>
<sequence length="536" mass="59216">MRQLNGHDASLIYADSPHAHSNVTLLHIYDPSTAPGGRVSFERILAHVARRLERSPVFRQRLLRVPLELDYPWWVEDEHFDLEYHVRQIALPAPGDWRQFCLQAARIHARPLDLSRPLWELYVIERLDSFLDLPPDSFAVLAKVHHAAVDVEGGNEITRLLHDESPEPVDEGPPAPWFPERPPIRLALAARGALHSLRSPLRIAGPLARAVARLAPAAWTLASEAMLRPERLPVTRFNSVVTPHRVFETRRFDLESFRRIRGLVPGARVSDAVVAVCAGGLRRYLQSHDELPGESLSAMGPVLMRESDPRQQRPEMSWLRIRLGTQIADPVERLAFIHGQTASSETLAQALDVREFAATGMHAPAAALAVASRMLARAAQGIGRRAPLASCAITNVPGPSRPLYLDGARMTYFSAIMPISDGMGLVFAVTSYDGKIVISPTACREQMPDPEVFAQCLRDSFQELLELADAKPRRPRRRAAAPTDGPEAPPDRVLRSARPGASAPDAASRRSPRARTAATRPPAERAGRRRSGAPSR</sequence>
<dbReference type="GO" id="GO:0006071">
    <property type="term" value="P:glycerol metabolic process"/>
    <property type="evidence" value="ECO:0007669"/>
    <property type="project" value="UniProtKB-KW"/>
</dbReference>
<keyword evidence="8" id="KW-0443">Lipid metabolism</keyword>
<evidence type="ECO:0000259" key="13">
    <source>
        <dbReference type="Pfam" id="PF06974"/>
    </source>
</evidence>
<dbReference type="EC" id="2.3.1.20" evidence="4"/>
<name>A0A7W8HLF9_9BURK</name>
<comment type="caution">
    <text evidence="14">The sequence shown here is derived from an EMBL/GenBank/DDBJ whole genome shotgun (WGS) entry which is preliminary data.</text>
</comment>
<keyword evidence="9 14" id="KW-0012">Acyltransferase</keyword>
<dbReference type="Proteomes" id="UP000532440">
    <property type="component" value="Unassembled WGS sequence"/>
</dbReference>
<proteinExistence type="inferred from homology"/>
<evidence type="ECO:0000259" key="12">
    <source>
        <dbReference type="Pfam" id="PF03007"/>
    </source>
</evidence>
<protein>
    <recommendedName>
        <fullName evidence="4">diacylglycerol O-acyltransferase</fullName>
        <ecNumber evidence="4">2.3.1.20</ecNumber>
    </recommendedName>
</protein>
<evidence type="ECO:0000256" key="2">
    <source>
        <dbReference type="ARBA" id="ARBA00005189"/>
    </source>
</evidence>
<dbReference type="PANTHER" id="PTHR31650:SF1">
    <property type="entry name" value="WAX ESTER SYNTHASE_DIACYLGLYCEROL ACYLTRANSFERASE 4-RELATED"/>
    <property type="match status" value="1"/>
</dbReference>
<reference evidence="14 15" key="1">
    <citation type="submission" date="2020-08" db="EMBL/GenBank/DDBJ databases">
        <title>Genomic Encyclopedia of Type Strains, Phase IV (KMG-IV): sequencing the most valuable type-strain genomes for metagenomic binning, comparative biology and taxonomic classification.</title>
        <authorList>
            <person name="Goeker M."/>
        </authorList>
    </citation>
    <scope>NUCLEOTIDE SEQUENCE [LARGE SCALE GENOMIC DNA]</scope>
    <source>
        <strain evidence="14 15">DSM 29781</strain>
    </source>
</reference>
<comment type="pathway">
    <text evidence="2">Lipid metabolism.</text>
</comment>
<dbReference type="UniPathway" id="UPA00282"/>
<dbReference type="GO" id="GO:0071731">
    <property type="term" value="P:response to nitric oxide"/>
    <property type="evidence" value="ECO:0007669"/>
    <property type="project" value="TreeGrafter"/>
</dbReference>
<keyword evidence="5" id="KW-0444">Lipid biosynthesis</keyword>
<dbReference type="GO" id="GO:0005886">
    <property type="term" value="C:plasma membrane"/>
    <property type="evidence" value="ECO:0007669"/>
    <property type="project" value="TreeGrafter"/>
</dbReference>
<comment type="pathway">
    <text evidence="1">Glycerolipid metabolism; triacylglycerol biosynthesis.</text>
</comment>
<evidence type="ECO:0000256" key="10">
    <source>
        <dbReference type="ARBA" id="ARBA00048109"/>
    </source>
</evidence>
<feature type="region of interest" description="Disordered" evidence="11">
    <location>
        <begin position="467"/>
        <end position="536"/>
    </location>
</feature>
<keyword evidence="7" id="KW-0319">Glycerol metabolism</keyword>
<dbReference type="GO" id="GO:0019432">
    <property type="term" value="P:triglyceride biosynthetic process"/>
    <property type="evidence" value="ECO:0007669"/>
    <property type="project" value="UniProtKB-UniPathway"/>
</dbReference>
<evidence type="ECO:0000256" key="5">
    <source>
        <dbReference type="ARBA" id="ARBA00022516"/>
    </source>
</evidence>